<dbReference type="SUPFAM" id="SSF50800">
    <property type="entry name" value="PK beta-barrel domain-like"/>
    <property type="match status" value="1"/>
</dbReference>
<gene>
    <name evidence="2" type="ORF">INT43_005786</name>
</gene>
<accession>A0A8H7UCD5</accession>
<dbReference type="GO" id="GO:0030170">
    <property type="term" value="F:pyridoxal phosphate binding"/>
    <property type="evidence" value="ECO:0007669"/>
    <property type="project" value="InterPro"/>
</dbReference>
<dbReference type="Pfam" id="PF03473">
    <property type="entry name" value="MOSC"/>
    <property type="match status" value="1"/>
</dbReference>
<dbReference type="PANTHER" id="PTHR14237">
    <property type="entry name" value="MOLYBDOPTERIN COFACTOR SULFURASE MOSC"/>
    <property type="match status" value="1"/>
</dbReference>
<keyword evidence="3" id="KW-1185">Reference proteome</keyword>
<dbReference type="OrthoDB" id="17255at2759"/>
<dbReference type="Pfam" id="PF03476">
    <property type="entry name" value="MOSC_N"/>
    <property type="match status" value="1"/>
</dbReference>
<reference evidence="2" key="1">
    <citation type="submission" date="2020-12" db="EMBL/GenBank/DDBJ databases">
        <title>Metabolic potential, ecology and presence of endohyphal bacteria is reflected in genomic diversity of Mucoromycotina.</title>
        <authorList>
            <person name="Muszewska A."/>
            <person name="Okrasinska A."/>
            <person name="Steczkiewicz K."/>
            <person name="Drgas O."/>
            <person name="Orlowska M."/>
            <person name="Perlinska-Lenart U."/>
            <person name="Aleksandrzak-Piekarczyk T."/>
            <person name="Szatraj K."/>
            <person name="Zielenkiewicz U."/>
            <person name="Pilsyk S."/>
            <person name="Malc E."/>
            <person name="Mieczkowski P."/>
            <person name="Kruszewska J.S."/>
            <person name="Biernat P."/>
            <person name="Pawlowska J."/>
        </authorList>
    </citation>
    <scope>NUCLEOTIDE SEQUENCE</scope>
    <source>
        <strain evidence="2">WA0000067209</strain>
    </source>
</reference>
<dbReference type="GO" id="GO:0003824">
    <property type="term" value="F:catalytic activity"/>
    <property type="evidence" value="ECO:0007669"/>
    <property type="project" value="InterPro"/>
</dbReference>
<protein>
    <recommendedName>
        <fullName evidence="1">MOSC domain-containing protein</fullName>
    </recommendedName>
</protein>
<dbReference type="EMBL" id="JAEPQZ010000012">
    <property type="protein sequence ID" value="KAG2174728.1"/>
    <property type="molecule type" value="Genomic_DNA"/>
</dbReference>
<dbReference type="InterPro" id="IPR005302">
    <property type="entry name" value="MoCF_Sase_C"/>
</dbReference>
<evidence type="ECO:0000313" key="3">
    <source>
        <dbReference type="Proteomes" id="UP000654370"/>
    </source>
</evidence>
<dbReference type="GO" id="GO:0030151">
    <property type="term" value="F:molybdenum ion binding"/>
    <property type="evidence" value="ECO:0007669"/>
    <property type="project" value="InterPro"/>
</dbReference>
<organism evidence="2 3">
    <name type="scientific">Mortierella isabellina</name>
    <name type="common">Filamentous fungus</name>
    <name type="synonym">Umbelopsis isabellina</name>
    <dbReference type="NCBI Taxonomy" id="91625"/>
    <lineage>
        <taxon>Eukaryota</taxon>
        <taxon>Fungi</taxon>
        <taxon>Fungi incertae sedis</taxon>
        <taxon>Mucoromycota</taxon>
        <taxon>Mucoromycotina</taxon>
        <taxon>Umbelopsidomycetes</taxon>
        <taxon>Umbelopsidales</taxon>
        <taxon>Umbelopsidaceae</taxon>
        <taxon>Umbelopsis</taxon>
    </lineage>
</organism>
<dbReference type="InterPro" id="IPR011037">
    <property type="entry name" value="Pyrv_Knase-like_insert_dom_sf"/>
</dbReference>
<proteinExistence type="predicted"/>
<comment type="caution">
    <text evidence="2">The sequence shown here is derived from an EMBL/GenBank/DDBJ whole genome shotgun (WGS) entry which is preliminary data.</text>
</comment>
<sequence>MSPASTQPTLQGIAIHPIKSCHRIELQECKVGAMGLEGDRRFMVINGETNLAVTQRVYASMSLISPLIDAEKDTLTLTADKLDNLVLPLHPDTNTLERRTVKLWSDKLQAFDLGEEAATWLKRFFDAYKHHDEANVHADVDSGKNRPSNLRLVTLDLAQGYKRDAHPELPGLSSPFTDWSPVSFGSLSSLDALNNTLVEGNWSKGNKIPINRFRNNLTISGTEPWEEDEWLVVRVGEVTFYIMQPTGRCPVPGINQDTGEKDSWGFPGPTTYLKKHRVFKEMPTEGCFCCDSIPLNSGTIRIGDKVEILERIPAQYVAHPLPYKGDEAE</sequence>
<dbReference type="Proteomes" id="UP000654370">
    <property type="component" value="Unassembled WGS sequence"/>
</dbReference>
<name>A0A8H7UCD5_MORIS</name>
<dbReference type="SUPFAM" id="SSF141673">
    <property type="entry name" value="MOSC N-terminal domain-like"/>
    <property type="match status" value="1"/>
</dbReference>
<feature type="domain" description="MOSC" evidence="1">
    <location>
        <begin position="145"/>
        <end position="309"/>
    </location>
</feature>
<dbReference type="InterPro" id="IPR005303">
    <property type="entry name" value="MOCOS_middle"/>
</dbReference>
<dbReference type="AlphaFoldDB" id="A0A8H7UCD5"/>
<evidence type="ECO:0000259" key="1">
    <source>
        <dbReference type="PROSITE" id="PS51340"/>
    </source>
</evidence>
<dbReference type="PROSITE" id="PS51340">
    <property type="entry name" value="MOSC"/>
    <property type="match status" value="1"/>
</dbReference>
<evidence type="ECO:0000313" key="2">
    <source>
        <dbReference type="EMBL" id="KAG2174728.1"/>
    </source>
</evidence>
<dbReference type="PANTHER" id="PTHR14237:SF19">
    <property type="entry name" value="MITOCHONDRIAL AMIDOXIME REDUCING COMPONENT 1"/>
    <property type="match status" value="1"/>
</dbReference>